<evidence type="ECO:0000313" key="4">
    <source>
        <dbReference type="WBParaSite" id="TCLT_0000365801-mRNA-1"/>
    </source>
</evidence>
<reference evidence="2 3" key="2">
    <citation type="submission" date="2018-11" db="EMBL/GenBank/DDBJ databases">
        <authorList>
            <consortium name="Pathogen Informatics"/>
        </authorList>
    </citation>
    <scope>NUCLEOTIDE SEQUENCE [LARGE SCALE GENOMIC DNA]</scope>
</reference>
<accession>A0A0N5CTU6</accession>
<keyword evidence="3" id="KW-1185">Reference proteome</keyword>
<reference evidence="4" key="1">
    <citation type="submission" date="2017-02" db="UniProtKB">
        <authorList>
            <consortium name="WormBaseParasite"/>
        </authorList>
    </citation>
    <scope>IDENTIFICATION</scope>
</reference>
<dbReference type="OrthoDB" id="5797427at2759"/>
<feature type="domain" description="DUF7808" evidence="1">
    <location>
        <begin position="2"/>
        <end position="96"/>
    </location>
</feature>
<gene>
    <name evidence="2" type="ORF">TCLT_LOCUS3647</name>
</gene>
<evidence type="ECO:0000313" key="3">
    <source>
        <dbReference type="Proteomes" id="UP000276776"/>
    </source>
</evidence>
<evidence type="ECO:0000259" key="1">
    <source>
        <dbReference type="Pfam" id="PF25096"/>
    </source>
</evidence>
<dbReference type="AlphaFoldDB" id="A0A0N5CTU6"/>
<dbReference type="EMBL" id="UYYF01002110">
    <property type="protein sequence ID" value="VDN00293.1"/>
    <property type="molecule type" value="Genomic_DNA"/>
</dbReference>
<dbReference type="InterPro" id="IPR056710">
    <property type="entry name" value="DUF7808"/>
</dbReference>
<dbReference type="Pfam" id="PF25096">
    <property type="entry name" value="DUF7808"/>
    <property type="match status" value="1"/>
</dbReference>
<sequence>MCFGNDIQIRHDRGSACKLAIRNDPKLLETDCYDEKFIENSFANAKSNDTSISVRTVCDIKCNGADRDSVISKIPNFAYACIRWYNYNTLKIGIKFFGLL</sequence>
<protein>
    <recommendedName>
        <fullName evidence="1">DUF7808 domain-containing protein</fullName>
    </recommendedName>
</protein>
<dbReference type="WBParaSite" id="TCLT_0000365801-mRNA-1">
    <property type="protein sequence ID" value="TCLT_0000365801-mRNA-1"/>
    <property type="gene ID" value="TCLT_0000365801"/>
</dbReference>
<organism evidence="4">
    <name type="scientific">Thelazia callipaeda</name>
    <name type="common">Oriental eyeworm</name>
    <name type="synonym">Parasitic nematode</name>
    <dbReference type="NCBI Taxonomy" id="103827"/>
    <lineage>
        <taxon>Eukaryota</taxon>
        <taxon>Metazoa</taxon>
        <taxon>Ecdysozoa</taxon>
        <taxon>Nematoda</taxon>
        <taxon>Chromadorea</taxon>
        <taxon>Rhabditida</taxon>
        <taxon>Spirurina</taxon>
        <taxon>Spiruromorpha</taxon>
        <taxon>Thelazioidea</taxon>
        <taxon>Thelaziidae</taxon>
        <taxon>Thelazia</taxon>
    </lineage>
</organism>
<proteinExistence type="predicted"/>
<name>A0A0N5CTU6_THECL</name>
<dbReference type="Proteomes" id="UP000276776">
    <property type="component" value="Unassembled WGS sequence"/>
</dbReference>
<evidence type="ECO:0000313" key="2">
    <source>
        <dbReference type="EMBL" id="VDN00293.1"/>
    </source>
</evidence>